<dbReference type="AlphaFoldDB" id="A0A1I0EHW4"/>
<feature type="transmembrane region" description="Helical" evidence="6">
    <location>
        <begin position="20"/>
        <end position="41"/>
    </location>
</feature>
<evidence type="ECO:0000256" key="5">
    <source>
        <dbReference type="ARBA" id="ARBA00023136"/>
    </source>
</evidence>
<dbReference type="PANTHER" id="PTHR30287:SF2">
    <property type="entry name" value="BLL1001 PROTEIN"/>
    <property type="match status" value="1"/>
</dbReference>
<keyword evidence="5 6" id="KW-0472">Membrane</keyword>
<dbReference type="GO" id="GO:0005886">
    <property type="term" value="C:plasma membrane"/>
    <property type="evidence" value="ECO:0007669"/>
    <property type="project" value="UniProtKB-SubCell"/>
</dbReference>
<proteinExistence type="predicted"/>
<evidence type="ECO:0000313" key="8">
    <source>
        <dbReference type="EMBL" id="SET44870.1"/>
    </source>
</evidence>
<feature type="transmembrane region" description="Helical" evidence="6">
    <location>
        <begin position="702"/>
        <end position="721"/>
    </location>
</feature>
<feature type="transmembrane region" description="Helical" evidence="6">
    <location>
        <begin position="750"/>
        <end position="772"/>
    </location>
</feature>
<keyword evidence="3 6" id="KW-0812">Transmembrane</keyword>
<accession>A0A1I0EHW4</accession>
<evidence type="ECO:0000256" key="4">
    <source>
        <dbReference type="ARBA" id="ARBA00022989"/>
    </source>
</evidence>
<evidence type="ECO:0000256" key="1">
    <source>
        <dbReference type="ARBA" id="ARBA00004651"/>
    </source>
</evidence>
<feature type="transmembrane region" description="Helical" evidence="6">
    <location>
        <begin position="654"/>
        <end position="674"/>
    </location>
</feature>
<dbReference type="InterPro" id="IPR003838">
    <property type="entry name" value="ABC3_permease_C"/>
</dbReference>
<comment type="subcellular location">
    <subcellularLocation>
        <location evidence="1">Cell membrane</location>
        <topology evidence="1">Multi-pass membrane protein</topology>
    </subcellularLocation>
</comment>
<feature type="transmembrane region" description="Helical" evidence="6">
    <location>
        <begin position="349"/>
        <end position="371"/>
    </location>
</feature>
<protein>
    <submittedName>
        <fullName evidence="8">Putative ABC transport system permease protein</fullName>
    </submittedName>
</protein>
<feature type="domain" description="ABC3 transporter permease C-terminal" evidence="7">
    <location>
        <begin position="265"/>
        <end position="372"/>
    </location>
</feature>
<feature type="transmembrane region" description="Helical" evidence="6">
    <location>
        <begin position="245"/>
        <end position="278"/>
    </location>
</feature>
<gene>
    <name evidence="8" type="ORF">SAMN05660297_02419</name>
</gene>
<dbReference type="EMBL" id="FOHU01000011">
    <property type="protein sequence ID" value="SET44870.1"/>
    <property type="molecule type" value="Genomic_DNA"/>
</dbReference>
<dbReference type="PANTHER" id="PTHR30287">
    <property type="entry name" value="MEMBRANE COMPONENT OF PREDICTED ABC SUPERFAMILY METABOLITE UPTAKE TRANSPORTER"/>
    <property type="match status" value="1"/>
</dbReference>
<evidence type="ECO:0000313" key="9">
    <source>
        <dbReference type="Proteomes" id="UP000199568"/>
    </source>
</evidence>
<dbReference type="STRING" id="426128.SAMN05660297_02419"/>
<evidence type="ECO:0000256" key="6">
    <source>
        <dbReference type="SAM" id="Phobius"/>
    </source>
</evidence>
<keyword evidence="9" id="KW-1185">Reference proteome</keyword>
<feature type="transmembrane region" description="Helical" evidence="6">
    <location>
        <begin position="316"/>
        <end position="337"/>
    </location>
</feature>
<dbReference type="InterPro" id="IPR038766">
    <property type="entry name" value="Membrane_comp_ABC_pdt"/>
</dbReference>
<feature type="domain" description="ABC3 transporter permease C-terminal" evidence="7">
    <location>
        <begin position="657"/>
        <end position="779"/>
    </location>
</feature>
<dbReference type="Pfam" id="PF02687">
    <property type="entry name" value="FtsX"/>
    <property type="match status" value="2"/>
</dbReference>
<keyword evidence="2" id="KW-1003">Cell membrane</keyword>
<feature type="transmembrane region" description="Helical" evidence="6">
    <location>
        <begin position="429"/>
        <end position="449"/>
    </location>
</feature>
<evidence type="ECO:0000256" key="2">
    <source>
        <dbReference type="ARBA" id="ARBA00022475"/>
    </source>
</evidence>
<name>A0A1I0EHW4_9FIRM</name>
<organism evidence="8 9">
    <name type="scientific">Natronincola peptidivorans</name>
    <dbReference type="NCBI Taxonomy" id="426128"/>
    <lineage>
        <taxon>Bacteria</taxon>
        <taxon>Bacillati</taxon>
        <taxon>Bacillota</taxon>
        <taxon>Clostridia</taxon>
        <taxon>Peptostreptococcales</taxon>
        <taxon>Natronincolaceae</taxon>
        <taxon>Natronincola</taxon>
    </lineage>
</organism>
<reference evidence="8 9" key="1">
    <citation type="submission" date="2016-10" db="EMBL/GenBank/DDBJ databases">
        <authorList>
            <person name="de Groot N.N."/>
        </authorList>
    </citation>
    <scope>NUCLEOTIDE SEQUENCE [LARGE SCALE GENOMIC DNA]</scope>
    <source>
        <strain evidence="8 9">DSM 18979</strain>
    </source>
</reference>
<evidence type="ECO:0000256" key="3">
    <source>
        <dbReference type="ARBA" id="ARBA00022692"/>
    </source>
</evidence>
<dbReference type="Proteomes" id="UP000199568">
    <property type="component" value="Unassembled WGS sequence"/>
</dbReference>
<evidence type="ECO:0000259" key="7">
    <source>
        <dbReference type="Pfam" id="PF02687"/>
    </source>
</evidence>
<keyword evidence="4 6" id="KW-1133">Transmembrane helix</keyword>
<sequence>MEMNWLIVKNDFKRNKVINLALLLFMMFSAGLAVSSVIMGVQTFTSISELYEKAQPPHFLQMHKGEINQEKIDAFMSDYEGITYWQTITMINVHGESLTVVGNKDTYNLFDCRLGIGLVKQNETKDLLLNSKHEKVIIDEGEIGIPVLLKEMYGMEIGDHVILTHNDVQKKFVIKEFILDSQMNSPMVSSTRILLSHEDFDMLKGQVGEKEYLIEAYFTNSKEASDFQTAYENAGLPQNGQAVTYAMIFLLSAITDITTVFVLLLVSILLIIVSFICVKFTIMAALEEEFTEIGTMKAIGLPFADIRDIYLNKYRILAMVGVIIGYILALSTSSIFTNHIRTTFGNIRMSPAVVILSLVVGCFVFLLINYYCKKVLKKIKKVTVVDALVRGKGFDKDNGHIKDGLYKSKKLPVNWLMAIREVFYKFKNWIIVFAVVLIAVLMIMVPVNLMNTFEVPEFITYMGSSLEDILIEVENGENLETNYGRVIQVLESDAGIESYYEYRRVRVQTTDAEDELKNLHIDSGDNSGNQLKYISGKAPDEENEIAISYLNANEIGKDAGDTIVLFYDDKEKEFVISGIYQDVTSGGYTAKSKYDFSELTSEKYSFSVNLKDNIEVEKKADEWSEIIGPGVTVDPMEAFINQTLGGVVKQLKTIVSLIVIIGACLVMLITVLFLKLRLAKDLSEIAVLKAIGFSELDIKKQYLIKIGCISIAGILAGIILTDVLGEKIVNLVLSISGLGVKKVELIVDPLVQYILVPLLLLTLMLLATWIVLRTIKRYNIISIINE</sequence>